<evidence type="ECO:0000256" key="13">
    <source>
        <dbReference type="ARBA" id="ARBA00023237"/>
    </source>
</evidence>
<evidence type="ECO:0000256" key="11">
    <source>
        <dbReference type="ARBA" id="ARBA00023136"/>
    </source>
</evidence>
<evidence type="ECO:0000256" key="14">
    <source>
        <dbReference type="PROSITE-ProRule" id="PRU01360"/>
    </source>
</evidence>
<evidence type="ECO:0000256" key="3">
    <source>
        <dbReference type="ARBA" id="ARBA00022448"/>
    </source>
</evidence>
<keyword evidence="3 14" id="KW-0813">Transport</keyword>
<evidence type="ECO:0000256" key="15">
    <source>
        <dbReference type="RuleBase" id="RU003357"/>
    </source>
</evidence>
<dbReference type="Pfam" id="PF00593">
    <property type="entry name" value="TonB_dep_Rec_b-barrel"/>
    <property type="match status" value="1"/>
</dbReference>
<dbReference type="InterPro" id="IPR039426">
    <property type="entry name" value="TonB-dep_rcpt-like"/>
</dbReference>
<evidence type="ECO:0000259" key="18">
    <source>
        <dbReference type="SMART" id="SM00965"/>
    </source>
</evidence>
<dbReference type="InterPro" id="IPR000531">
    <property type="entry name" value="Beta-barrel_TonB"/>
</dbReference>
<comment type="subcellular location">
    <subcellularLocation>
        <location evidence="1 14">Cell outer membrane</location>
        <topology evidence="1 14">Multi-pass membrane protein</topology>
    </subcellularLocation>
</comment>
<accession>A0A0K2G8S1</accession>
<feature type="chain" id="PRO_5005476803" evidence="17">
    <location>
        <begin position="27"/>
        <end position="818"/>
    </location>
</feature>
<dbReference type="FunFam" id="2.170.130.10:FF:000001">
    <property type="entry name" value="Catecholate siderophore TonB-dependent receptor"/>
    <property type="match status" value="1"/>
</dbReference>
<keyword evidence="20" id="KW-1185">Reference proteome</keyword>
<dbReference type="PATRIC" id="fig|42253.5.peg.882"/>
<keyword evidence="11 14" id="KW-0472">Membrane</keyword>
<feature type="region of interest" description="Disordered" evidence="16">
    <location>
        <begin position="102"/>
        <end position="127"/>
    </location>
</feature>
<keyword evidence="4 14" id="KW-1134">Transmembrane beta strand</keyword>
<keyword evidence="6 14" id="KW-0812">Transmembrane</keyword>
<dbReference type="SMART" id="SM00965">
    <property type="entry name" value="STN"/>
    <property type="match status" value="1"/>
</dbReference>
<dbReference type="NCBIfam" id="TIGR01783">
    <property type="entry name" value="TonB-siderophor"/>
    <property type="match status" value="1"/>
</dbReference>
<keyword evidence="12 19" id="KW-0675">Receptor</keyword>
<evidence type="ECO:0000256" key="8">
    <source>
        <dbReference type="ARBA" id="ARBA00023004"/>
    </source>
</evidence>
<dbReference type="CDD" id="cd01347">
    <property type="entry name" value="ligand_gated_channel"/>
    <property type="match status" value="1"/>
</dbReference>
<protein>
    <submittedName>
        <fullName evidence="19">Ferrichrome-iron receptor</fullName>
    </submittedName>
</protein>
<sequence>MRRPISIGFGALLLVCQTLLILPALAQDDAKPFDIPAQPLARALDAFATQSGMQMLYKIETVEGLTSTAVTGVYPPKEALDILLKGTGISWQSIGVNTATLERSQVRSSRTDDDATSGDAGGGAAASEKPIKVREVLIREARERDDATTYAADEASSATRLPAPLRDTPLSIDIITRKLMDDRKAVRIEDVIRNVSGTSIPHGAGGRAERFNIRGFTTDVNIFKNGFRDDSTFSSRTQREVANLQRIEVLKGPASFLYGRTDPGGIINLITKAPLSSPYYAGEMIFGSYNLYRPTVDFSGPLTRDKSLLYRFNGAYEHAHSFRDLVVSERFFAAPTFLWQLGTRTSLLFEGEFLYDTRPIDRGLLAVGTGVADIPVSRFLGDPSRRNRYNQGKGTLILRHEFSETWAWRSAFRAAVASEDYNSIEPSFLDTDNQTLFLAGFRIPQLVQSHYLQNEVIGKFETGPIGHRLLTGIELGRETHNTRVDFANVTTTQNIFNPVYSFNVDPFNTFFDGTLTNNIIGIYASDMIELRKDLKLTFGARFDIFDQRFDDRLAATETKQTDTFFNPMVGLVYQPIKPVSLYANYSKSARQLDNFSVFRAMTPAGTLPTPETARQYEAGIKTELIEGKLYANAAYFNIEKENVQRFLFTGVAPAFGDIIQTGEERSRGMELDVTGRVLPGWDVIATYAYIDAEISRGDAVAREGNTLPNAPLHSGSLWSVYTFQSGMLEGFGFGGGFYAAGRRQGDIDNTFQIPGFVRLDAALYYRKQEILPRTNLIASLNFRNLLDQRYFEGTQESRTSVIPGAPLTVLGAIKLEFY</sequence>
<dbReference type="InterPro" id="IPR010105">
    <property type="entry name" value="TonB_sidphr_rcpt"/>
</dbReference>
<evidence type="ECO:0000256" key="9">
    <source>
        <dbReference type="ARBA" id="ARBA00023065"/>
    </source>
</evidence>
<dbReference type="InterPro" id="IPR036942">
    <property type="entry name" value="Beta-barrel_TonB_sf"/>
</dbReference>
<dbReference type="FunFam" id="2.40.170.20:FF:000005">
    <property type="entry name" value="TonB-dependent siderophore receptor"/>
    <property type="match status" value="1"/>
</dbReference>
<dbReference type="EMBL" id="CP011801">
    <property type="protein sequence ID" value="ALA57335.1"/>
    <property type="molecule type" value="Genomic_DNA"/>
</dbReference>
<keyword evidence="10 15" id="KW-0798">TonB box</keyword>
<organism evidence="19 20">
    <name type="scientific">Nitrospira moscoviensis</name>
    <dbReference type="NCBI Taxonomy" id="42253"/>
    <lineage>
        <taxon>Bacteria</taxon>
        <taxon>Pseudomonadati</taxon>
        <taxon>Nitrospirota</taxon>
        <taxon>Nitrospiria</taxon>
        <taxon>Nitrospirales</taxon>
        <taxon>Nitrospiraceae</taxon>
        <taxon>Nitrospira</taxon>
    </lineage>
</organism>
<evidence type="ECO:0000313" key="20">
    <source>
        <dbReference type="Proteomes" id="UP000069205"/>
    </source>
</evidence>
<evidence type="ECO:0000256" key="6">
    <source>
        <dbReference type="ARBA" id="ARBA00022692"/>
    </source>
</evidence>
<dbReference type="PANTHER" id="PTHR32552:SF68">
    <property type="entry name" value="FERRICHROME OUTER MEMBRANE TRANSPORTER_PHAGE RECEPTOR"/>
    <property type="match status" value="1"/>
</dbReference>
<keyword evidence="5" id="KW-0410">Iron transport</keyword>
<dbReference type="GO" id="GO:0015344">
    <property type="term" value="F:siderophore uptake transmembrane transporter activity"/>
    <property type="evidence" value="ECO:0007669"/>
    <property type="project" value="TreeGrafter"/>
</dbReference>
<dbReference type="RefSeq" id="WP_053378688.1">
    <property type="nucleotide sequence ID" value="NZ_CP011801.1"/>
</dbReference>
<evidence type="ECO:0000256" key="4">
    <source>
        <dbReference type="ARBA" id="ARBA00022452"/>
    </source>
</evidence>
<dbReference type="GO" id="GO:0038023">
    <property type="term" value="F:signaling receptor activity"/>
    <property type="evidence" value="ECO:0007669"/>
    <property type="project" value="InterPro"/>
</dbReference>
<evidence type="ECO:0000256" key="12">
    <source>
        <dbReference type="ARBA" id="ARBA00023170"/>
    </source>
</evidence>
<dbReference type="InterPro" id="IPR011662">
    <property type="entry name" value="Secretin/TonB_short_N"/>
</dbReference>
<reference evidence="19 20" key="1">
    <citation type="journal article" date="2015" name="Proc. Natl. Acad. Sci. U.S.A.">
        <title>Expanded metabolic versatility of ubiquitous nitrite-oxidizing bacteria from the genus Nitrospira.</title>
        <authorList>
            <person name="Koch H."/>
            <person name="Lucker S."/>
            <person name="Albertsen M."/>
            <person name="Kitzinger K."/>
            <person name="Herbold C."/>
            <person name="Spieck E."/>
            <person name="Nielsen P.H."/>
            <person name="Wagner M."/>
            <person name="Daims H."/>
        </authorList>
    </citation>
    <scope>NUCLEOTIDE SEQUENCE [LARGE SCALE GENOMIC DNA]</scope>
    <source>
        <strain evidence="19 20">NSP M-1</strain>
    </source>
</reference>
<keyword evidence="13 14" id="KW-0998">Cell outer membrane</keyword>
<dbReference type="PROSITE" id="PS52016">
    <property type="entry name" value="TONB_DEPENDENT_REC_3"/>
    <property type="match status" value="1"/>
</dbReference>
<keyword evidence="7 17" id="KW-0732">Signal</keyword>
<evidence type="ECO:0000256" key="16">
    <source>
        <dbReference type="SAM" id="MobiDB-lite"/>
    </source>
</evidence>
<dbReference type="Gene3D" id="3.55.50.30">
    <property type="match status" value="1"/>
</dbReference>
<evidence type="ECO:0000256" key="10">
    <source>
        <dbReference type="ARBA" id="ARBA00023077"/>
    </source>
</evidence>
<dbReference type="GO" id="GO:0015891">
    <property type="term" value="P:siderophore transport"/>
    <property type="evidence" value="ECO:0007669"/>
    <property type="project" value="InterPro"/>
</dbReference>
<dbReference type="SUPFAM" id="SSF56935">
    <property type="entry name" value="Porins"/>
    <property type="match status" value="1"/>
</dbReference>
<proteinExistence type="inferred from homology"/>
<dbReference type="Pfam" id="PF07715">
    <property type="entry name" value="Plug"/>
    <property type="match status" value="1"/>
</dbReference>
<keyword evidence="8" id="KW-0408">Iron</keyword>
<evidence type="ECO:0000256" key="7">
    <source>
        <dbReference type="ARBA" id="ARBA00022729"/>
    </source>
</evidence>
<dbReference type="InterPro" id="IPR012910">
    <property type="entry name" value="Plug_dom"/>
</dbReference>
<keyword evidence="9" id="KW-0406">Ion transport</keyword>
<dbReference type="KEGG" id="nmv:NITMOv2_0900"/>
<dbReference type="Proteomes" id="UP000069205">
    <property type="component" value="Chromosome"/>
</dbReference>
<evidence type="ECO:0000313" key="19">
    <source>
        <dbReference type="EMBL" id="ALA57335.1"/>
    </source>
</evidence>
<evidence type="ECO:0000256" key="5">
    <source>
        <dbReference type="ARBA" id="ARBA00022496"/>
    </source>
</evidence>
<name>A0A0K2G8S1_NITMO</name>
<evidence type="ECO:0000256" key="17">
    <source>
        <dbReference type="SAM" id="SignalP"/>
    </source>
</evidence>
<feature type="signal peptide" evidence="17">
    <location>
        <begin position="1"/>
        <end position="26"/>
    </location>
</feature>
<evidence type="ECO:0000256" key="1">
    <source>
        <dbReference type="ARBA" id="ARBA00004571"/>
    </source>
</evidence>
<dbReference type="Gene3D" id="2.40.170.20">
    <property type="entry name" value="TonB-dependent receptor, beta-barrel domain"/>
    <property type="match status" value="1"/>
</dbReference>
<dbReference type="GO" id="GO:0009279">
    <property type="term" value="C:cell outer membrane"/>
    <property type="evidence" value="ECO:0007669"/>
    <property type="project" value="UniProtKB-SubCell"/>
</dbReference>
<gene>
    <name evidence="19" type="primary">fhuA</name>
    <name evidence="19" type="ORF">NITMOv2_0900</name>
</gene>
<dbReference type="InterPro" id="IPR037066">
    <property type="entry name" value="Plug_dom_sf"/>
</dbReference>
<evidence type="ECO:0000256" key="2">
    <source>
        <dbReference type="ARBA" id="ARBA00009810"/>
    </source>
</evidence>
<dbReference type="Gene3D" id="2.170.130.10">
    <property type="entry name" value="TonB-dependent receptor, plug domain"/>
    <property type="match status" value="1"/>
</dbReference>
<dbReference type="PANTHER" id="PTHR32552">
    <property type="entry name" value="FERRICHROME IRON RECEPTOR-RELATED"/>
    <property type="match status" value="1"/>
</dbReference>
<dbReference type="AlphaFoldDB" id="A0A0K2G8S1"/>
<comment type="similarity">
    <text evidence="2 14 15">Belongs to the TonB-dependent receptor family.</text>
</comment>
<dbReference type="STRING" id="42253.NITMOv2_0900"/>
<feature type="domain" description="Secretin/TonB short N-terminal" evidence="18">
    <location>
        <begin position="53"/>
        <end position="104"/>
    </location>
</feature>
<dbReference type="Pfam" id="PF07660">
    <property type="entry name" value="STN"/>
    <property type="match status" value="1"/>
</dbReference>